<keyword evidence="5" id="KW-0812">Transmembrane</keyword>
<dbReference type="eggNOG" id="COG2962">
    <property type="taxonomic scope" value="Bacteria"/>
</dbReference>
<evidence type="ECO:0000256" key="1">
    <source>
        <dbReference type="ARBA" id="ARBA00004651"/>
    </source>
</evidence>
<comment type="similarity">
    <text evidence="2">Belongs to the EamA transporter family.</text>
</comment>
<accession>I1XMP4</accession>
<evidence type="ECO:0000256" key="2">
    <source>
        <dbReference type="ARBA" id="ARBA00007362"/>
    </source>
</evidence>
<dbReference type="EMBL" id="CP003390">
    <property type="protein sequence ID" value="AFI85663.1"/>
    <property type="molecule type" value="Genomic_DNA"/>
</dbReference>
<evidence type="ECO:0000256" key="7">
    <source>
        <dbReference type="ARBA" id="ARBA00023136"/>
    </source>
</evidence>
<dbReference type="Pfam" id="PF00892">
    <property type="entry name" value="EamA"/>
    <property type="match status" value="1"/>
</dbReference>
<dbReference type="InterPro" id="IPR004626">
    <property type="entry name" value="RarD"/>
</dbReference>
<dbReference type="NCBIfam" id="TIGR00688">
    <property type="entry name" value="rarD"/>
    <property type="match status" value="1"/>
</dbReference>
<dbReference type="AlphaFoldDB" id="I1XMP4"/>
<evidence type="ECO:0000313" key="8">
    <source>
        <dbReference type="EMBL" id="AFI85663.1"/>
    </source>
</evidence>
<keyword evidence="4" id="KW-1003">Cell membrane</keyword>
<gene>
    <name evidence="8" type="ordered locus">Q7A_2883</name>
</gene>
<dbReference type="OrthoDB" id="369870at2"/>
<keyword evidence="7" id="KW-0472">Membrane</keyword>
<dbReference type="PANTHER" id="PTHR22911:SF137">
    <property type="entry name" value="SOLUTE CARRIER FAMILY 35 MEMBER G2-RELATED"/>
    <property type="match status" value="1"/>
</dbReference>
<protein>
    <submittedName>
        <fullName evidence="8">Protein rarD</fullName>
    </submittedName>
</protein>
<sequence length="296" mass="33292">MYGLVFAVAAYVIWGSFPLYFSYLNSVSAVEVLSHRILWSLLATLLVGLFLGRGRKLVKTFADRKLLFWLALSSLLIAINWLIFIWAVSQHRVLEASLGYFITPVMSLLLARWLLKEQLHPLQAWAGVLATVAVLWEWFSLGKLPWVGLSLALAFALYGLIRKKHPVDGVNGLTIETLWLAPLALFWILWQASNSDYNLVFGDTAQLTLLLIGSGLLTALPLVLFAMAATRVDLSVVGFIMYINPSIQFVIGVYVLKEAYPPERLITFGIIWMALILFVAGMWKKYQQHQVSAFSQ</sequence>
<comment type="subcellular location">
    <subcellularLocation>
        <location evidence="1">Cell membrane</location>
        <topology evidence="1">Multi-pass membrane protein</topology>
    </subcellularLocation>
</comment>
<dbReference type="InterPro" id="IPR000620">
    <property type="entry name" value="EamA_dom"/>
</dbReference>
<dbReference type="RefSeq" id="WP_014708024.1">
    <property type="nucleotide sequence ID" value="NC_017857.3"/>
</dbReference>
<dbReference type="HOGENOM" id="CLU_054508_1_0_6"/>
<dbReference type="SUPFAM" id="SSF103481">
    <property type="entry name" value="Multidrug resistance efflux transporter EmrE"/>
    <property type="match status" value="2"/>
</dbReference>
<reference evidence="8 9" key="2">
    <citation type="journal article" date="2013" name="Int. J. Syst. Evol. Microbiol.">
        <title>Methylophaga nitratireducenticrescens sp. nov. and Methylophaga frappieri sp. nov., isolated from the biofilm of the methanol-fed denitrification system treating the seawater at the Montreal Biodome.</title>
        <authorList>
            <person name="Villeneuve C."/>
            <person name="Martineau C."/>
            <person name="Mauffrey F."/>
            <person name="Villemur R."/>
        </authorList>
    </citation>
    <scope>NUCLEOTIDE SEQUENCE [LARGE SCALE GENOMIC DNA]</scope>
    <source>
        <strain evidence="8 9">JAM1</strain>
    </source>
</reference>
<reference evidence="8 9" key="1">
    <citation type="journal article" date="2012" name="J. Bacteriol.">
        <title>Complete genome sequences of Methylophaga sp. strain JAM1 and Methylophaga sp. strain JAM7.</title>
        <authorList>
            <person name="Villeneuve C."/>
            <person name="Martineau C."/>
            <person name="Mauffrey F."/>
            <person name="Villemur R."/>
        </authorList>
    </citation>
    <scope>NUCLEOTIDE SEQUENCE [LARGE SCALE GENOMIC DNA]</scope>
    <source>
        <strain evidence="8 9">JAM1</strain>
    </source>
</reference>
<proteinExistence type="inferred from homology"/>
<evidence type="ECO:0000256" key="4">
    <source>
        <dbReference type="ARBA" id="ARBA00022475"/>
    </source>
</evidence>
<keyword evidence="9" id="KW-1185">Reference proteome</keyword>
<evidence type="ECO:0000313" key="9">
    <source>
        <dbReference type="Proteomes" id="UP000009144"/>
    </source>
</evidence>
<dbReference type="PANTHER" id="PTHR22911">
    <property type="entry name" value="ACYL-MALONYL CONDENSING ENZYME-RELATED"/>
    <property type="match status" value="1"/>
</dbReference>
<dbReference type="GO" id="GO:0005886">
    <property type="term" value="C:plasma membrane"/>
    <property type="evidence" value="ECO:0007669"/>
    <property type="project" value="UniProtKB-SubCell"/>
</dbReference>
<dbReference type="Proteomes" id="UP000009144">
    <property type="component" value="Chromosome"/>
</dbReference>
<name>I1XMP4_METNJ</name>
<evidence type="ECO:0000256" key="5">
    <source>
        <dbReference type="ARBA" id="ARBA00022692"/>
    </source>
</evidence>
<keyword evidence="3" id="KW-0813">Transport</keyword>
<organism evidence="8 9">
    <name type="scientific">Methylophaga nitratireducenticrescens</name>
    <dbReference type="NCBI Taxonomy" id="754476"/>
    <lineage>
        <taxon>Bacteria</taxon>
        <taxon>Pseudomonadati</taxon>
        <taxon>Pseudomonadota</taxon>
        <taxon>Gammaproteobacteria</taxon>
        <taxon>Thiotrichales</taxon>
        <taxon>Piscirickettsiaceae</taxon>
        <taxon>Methylophaga</taxon>
    </lineage>
</organism>
<evidence type="ECO:0000256" key="3">
    <source>
        <dbReference type="ARBA" id="ARBA00022448"/>
    </source>
</evidence>
<dbReference type="KEGG" id="mej:Q7A_2883"/>
<dbReference type="PATRIC" id="fig|754476.3.peg.2830"/>
<evidence type="ECO:0000256" key="6">
    <source>
        <dbReference type="ARBA" id="ARBA00022989"/>
    </source>
</evidence>
<keyword evidence="6" id="KW-1133">Transmembrane helix</keyword>
<dbReference type="InterPro" id="IPR037185">
    <property type="entry name" value="EmrE-like"/>
</dbReference>